<name>A0A512NCE3_9HYPH</name>
<accession>A0A512NCE3</accession>
<dbReference type="EMBL" id="BKAJ01000068">
    <property type="protein sequence ID" value="GEP56628.1"/>
    <property type="molecule type" value="Genomic_DNA"/>
</dbReference>
<dbReference type="Pfam" id="PF13767">
    <property type="entry name" value="DUF4168"/>
    <property type="match status" value="1"/>
</dbReference>
<dbReference type="AlphaFoldDB" id="A0A512NCE3"/>
<feature type="signal peptide" evidence="1">
    <location>
        <begin position="1"/>
        <end position="22"/>
    </location>
</feature>
<keyword evidence="1" id="KW-0732">Signal</keyword>
<reference evidence="3 4" key="1">
    <citation type="submission" date="2019-07" db="EMBL/GenBank/DDBJ databases">
        <title>Whole genome shotgun sequence of Reyranella soli NBRC 108950.</title>
        <authorList>
            <person name="Hosoyama A."/>
            <person name="Uohara A."/>
            <person name="Ohji S."/>
            <person name="Ichikawa N."/>
        </authorList>
    </citation>
    <scope>NUCLEOTIDE SEQUENCE [LARGE SCALE GENOMIC DNA]</scope>
    <source>
        <strain evidence="3 4">NBRC 108950</strain>
    </source>
</reference>
<gene>
    <name evidence="3" type="ORF">RSO01_37940</name>
</gene>
<evidence type="ECO:0000313" key="3">
    <source>
        <dbReference type="EMBL" id="GEP56628.1"/>
    </source>
</evidence>
<feature type="domain" description="DUF4168" evidence="2">
    <location>
        <begin position="44"/>
        <end position="118"/>
    </location>
</feature>
<dbReference type="Proteomes" id="UP000321058">
    <property type="component" value="Unassembled WGS sequence"/>
</dbReference>
<dbReference type="InterPro" id="IPR025433">
    <property type="entry name" value="DUF4168"/>
</dbReference>
<proteinExistence type="predicted"/>
<keyword evidence="4" id="KW-1185">Reference proteome</keyword>
<evidence type="ECO:0000313" key="4">
    <source>
        <dbReference type="Proteomes" id="UP000321058"/>
    </source>
</evidence>
<protein>
    <recommendedName>
        <fullName evidence="2">DUF4168 domain-containing protein</fullName>
    </recommendedName>
</protein>
<evidence type="ECO:0000259" key="2">
    <source>
        <dbReference type="Pfam" id="PF13767"/>
    </source>
</evidence>
<sequence>MIGFCAATLAATGLVLAAPVNAQTQAPAAPPTAKPNKTVPADISEQKLDAAAKAVKNVSTIRDSYEQKLIKAPADQKAKLADEASDAMEKAVKEQGLSVEEYTSIIEVAQNDPTVRNKLLQRLK</sequence>
<comment type="caution">
    <text evidence="3">The sequence shown here is derived from an EMBL/GenBank/DDBJ whole genome shotgun (WGS) entry which is preliminary data.</text>
</comment>
<evidence type="ECO:0000256" key="1">
    <source>
        <dbReference type="SAM" id="SignalP"/>
    </source>
</evidence>
<organism evidence="3 4">
    <name type="scientific">Reyranella soli</name>
    <dbReference type="NCBI Taxonomy" id="1230389"/>
    <lineage>
        <taxon>Bacteria</taxon>
        <taxon>Pseudomonadati</taxon>
        <taxon>Pseudomonadota</taxon>
        <taxon>Alphaproteobacteria</taxon>
        <taxon>Hyphomicrobiales</taxon>
        <taxon>Reyranellaceae</taxon>
        <taxon>Reyranella</taxon>
    </lineage>
</organism>
<feature type="chain" id="PRO_5021719801" description="DUF4168 domain-containing protein" evidence="1">
    <location>
        <begin position="23"/>
        <end position="124"/>
    </location>
</feature>